<evidence type="ECO:0000313" key="3">
    <source>
        <dbReference type="Proteomes" id="UP000023152"/>
    </source>
</evidence>
<feature type="region of interest" description="Disordered" evidence="1">
    <location>
        <begin position="145"/>
        <end position="164"/>
    </location>
</feature>
<organism evidence="2 3">
    <name type="scientific">Reticulomyxa filosa</name>
    <dbReference type="NCBI Taxonomy" id="46433"/>
    <lineage>
        <taxon>Eukaryota</taxon>
        <taxon>Sar</taxon>
        <taxon>Rhizaria</taxon>
        <taxon>Retaria</taxon>
        <taxon>Foraminifera</taxon>
        <taxon>Monothalamids</taxon>
        <taxon>Reticulomyxidae</taxon>
        <taxon>Reticulomyxa</taxon>
    </lineage>
</organism>
<evidence type="ECO:0008006" key="4">
    <source>
        <dbReference type="Google" id="ProtNLM"/>
    </source>
</evidence>
<feature type="compositionally biased region" description="Basic and acidic residues" evidence="1">
    <location>
        <begin position="1"/>
        <end position="33"/>
    </location>
</feature>
<dbReference type="AlphaFoldDB" id="X6M941"/>
<sequence length="164" mass="18798">FQKDKEAEQNEEKKVDDKEDANVMENGGEKESDNDISSLWVLISKIPAILKPQPPKQEEDKPSSIKIGPQCQDTWQNEYNPNKQTNKQIKKSNVNNLLTPTLITQILSFLPIESLLSIQAIDDQYFTLANQVLYNSNQFGEKKKKKKSCDNDLSLNKTKQNKKM</sequence>
<dbReference type="EMBL" id="ASPP01023747">
    <property type="protein sequence ID" value="ETO09992.1"/>
    <property type="molecule type" value="Genomic_DNA"/>
</dbReference>
<evidence type="ECO:0000313" key="2">
    <source>
        <dbReference type="EMBL" id="ETO09992.1"/>
    </source>
</evidence>
<proteinExistence type="predicted"/>
<accession>X6M941</accession>
<keyword evidence="3" id="KW-1185">Reference proteome</keyword>
<comment type="caution">
    <text evidence="2">The sequence shown here is derived from an EMBL/GenBank/DDBJ whole genome shotgun (WGS) entry which is preliminary data.</text>
</comment>
<protein>
    <recommendedName>
        <fullName evidence="4">F-box domain-containing protein</fullName>
    </recommendedName>
</protein>
<feature type="non-terminal residue" evidence="2">
    <location>
        <position position="1"/>
    </location>
</feature>
<evidence type="ECO:0000256" key="1">
    <source>
        <dbReference type="SAM" id="MobiDB-lite"/>
    </source>
</evidence>
<dbReference type="Proteomes" id="UP000023152">
    <property type="component" value="Unassembled WGS sequence"/>
</dbReference>
<gene>
    <name evidence="2" type="ORF">RFI_27385</name>
</gene>
<feature type="region of interest" description="Disordered" evidence="1">
    <location>
        <begin position="1"/>
        <end position="35"/>
    </location>
</feature>
<name>X6M941_RETFI</name>
<reference evidence="2 3" key="1">
    <citation type="journal article" date="2013" name="Curr. Biol.">
        <title>The Genome of the Foraminiferan Reticulomyxa filosa.</title>
        <authorList>
            <person name="Glockner G."/>
            <person name="Hulsmann N."/>
            <person name="Schleicher M."/>
            <person name="Noegel A.A."/>
            <person name="Eichinger L."/>
            <person name="Gallinger C."/>
            <person name="Pawlowski J."/>
            <person name="Sierra R."/>
            <person name="Euteneuer U."/>
            <person name="Pillet L."/>
            <person name="Moustafa A."/>
            <person name="Platzer M."/>
            <person name="Groth M."/>
            <person name="Szafranski K."/>
            <person name="Schliwa M."/>
        </authorList>
    </citation>
    <scope>NUCLEOTIDE SEQUENCE [LARGE SCALE GENOMIC DNA]</scope>
</reference>